<evidence type="ECO:0000256" key="1">
    <source>
        <dbReference type="SAM" id="MobiDB-lite"/>
    </source>
</evidence>
<feature type="region of interest" description="Disordered" evidence="1">
    <location>
        <begin position="134"/>
        <end position="258"/>
    </location>
</feature>
<protein>
    <submittedName>
        <fullName evidence="2">Uncharacterized protein</fullName>
    </submittedName>
</protein>
<name>A0A9P5Q094_9AGAR</name>
<dbReference type="Proteomes" id="UP000772434">
    <property type="component" value="Unassembled WGS sequence"/>
</dbReference>
<sequence length="258" mass="28437">MKDLGDGPSWQRDVECDPKPIKKEPYHPGEMAYFEFTGPETKQTRKCYGYVIITPTHSDQHTTTTTTTTTTMQIGAVITKTGENSFTVVDQLPTAQHTRNISKKTHRQKFDKFLGDFKPIAQWSDTIKAWKEATGEQKQAMKAAGTEVRMSEWLLEHPEGPGSSKRPRPEDKDAAPAPDAKRLKPAPPLHPAHPPTARLLHPAIAPPYPPGAPPHSGPGSRQSLPPIRDMFHGPWSFDHQGAAGCSSGSNSCQPPRQQ</sequence>
<feature type="compositionally biased region" description="Basic and acidic residues" evidence="1">
    <location>
        <begin position="12"/>
        <end position="23"/>
    </location>
</feature>
<comment type="caution">
    <text evidence="2">The sequence shown here is derived from an EMBL/GenBank/DDBJ whole genome shotgun (WGS) entry which is preliminary data.</text>
</comment>
<feature type="compositionally biased region" description="Pro residues" evidence="1">
    <location>
        <begin position="204"/>
        <end position="216"/>
    </location>
</feature>
<keyword evidence="3" id="KW-1185">Reference proteome</keyword>
<feature type="compositionally biased region" description="Low complexity" evidence="1">
    <location>
        <begin position="241"/>
        <end position="252"/>
    </location>
</feature>
<dbReference type="AlphaFoldDB" id="A0A9P5Q094"/>
<evidence type="ECO:0000313" key="2">
    <source>
        <dbReference type="EMBL" id="KAF9073148.1"/>
    </source>
</evidence>
<feature type="compositionally biased region" description="Pro residues" evidence="1">
    <location>
        <begin position="185"/>
        <end position="194"/>
    </location>
</feature>
<evidence type="ECO:0000313" key="3">
    <source>
        <dbReference type="Proteomes" id="UP000772434"/>
    </source>
</evidence>
<gene>
    <name evidence="2" type="ORF">BDP27DRAFT_1360377</name>
</gene>
<feature type="compositionally biased region" description="Basic and acidic residues" evidence="1">
    <location>
        <begin position="167"/>
        <end position="182"/>
    </location>
</feature>
<organism evidence="2 3">
    <name type="scientific">Rhodocollybia butyracea</name>
    <dbReference type="NCBI Taxonomy" id="206335"/>
    <lineage>
        <taxon>Eukaryota</taxon>
        <taxon>Fungi</taxon>
        <taxon>Dikarya</taxon>
        <taxon>Basidiomycota</taxon>
        <taxon>Agaricomycotina</taxon>
        <taxon>Agaricomycetes</taxon>
        <taxon>Agaricomycetidae</taxon>
        <taxon>Agaricales</taxon>
        <taxon>Marasmiineae</taxon>
        <taxon>Omphalotaceae</taxon>
        <taxon>Rhodocollybia</taxon>
    </lineage>
</organism>
<proteinExistence type="predicted"/>
<feature type="region of interest" description="Disordered" evidence="1">
    <location>
        <begin position="1"/>
        <end position="23"/>
    </location>
</feature>
<accession>A0A9P5Q094</accession>
<reference evidence="2" key="1">
    <citation type="submission" date="2020-11" db="EMBL/GenBank/DDBJ databases">
        <authorList>
            <consortium name="DOE Joint Genome Institute"/>
            <person name="Ahrendt S."/>
            <person name="Riley R."/>
            <person name="Andreopoulos W."/>
            <person name="Labutti K."/>
            <person name="Pangilinan J."/>
            <person name="Ruiz-Duenas F.J."/>
            <person name="Barrasa J.M."/>
            <person name="Sanchez-Garcia M."/>
            <person name="Camarero S."/>
            <person name="Miyauchi S."/>
            <person name="Serrano A."/>
            <person name="Linde D."/>
            <person name="Babiker R."/>
            <person name="Drula E."/>
            <person name="Ayuso-Fernandez I."/>
            <person name="Pacheco R."/>
            <person name="Padilla G."/>
            <person name="Ferreira P."/>
            <person name="Barriuso J."/>
            <person name="Kellner H."/>
            <person name="Castanera R."/>
            <person name="Alfaro M."/>
            <person name="Ramirez L."/>
            <person name="Pisabarro A.G."/>
            <person name="Kuo A."/>
            <person name="Tritt A."/>
            <person name="Lipzen A."/>
            <person name="He G."/>
            <person name="Yan M."/>
            <person name="Ng V."/>
            <person name="Cullen D."/>
            <person name="Martin F."/>
            <person name="Rosso M.-N."/>
            <person name="Henrissat B."/>
            <person name="Hibbett D."/>
            <person name="Martinez A.T."/>
            <person name="Grigoriev I.V."/>
        </authorList>
    </citation>
    <scope>NUCLEOTIDE SEQUENCE</scope>
    <source>
        <strain evidence="2">AH 40177</strain>
    </source>
</reference>
<dbReference type="EMBL" id="JADNRY010000019">
    <property type="protein sequence ID" value="KAF9073148.1"/>
    <property type="molecule type" value="Genomic_DNA"/>
</dbReference>